<proteinExistence type="predicted"/>
<gene>
    <name evidence="2" type="ORF">BDV25DRAFT_137814</name>
</gene>
<accession>A0A5N6U1M9</accession>
<protein>
    <submittedName>
        <fullName evidence="2">Uncharacterized protein</fullName>
    </submittedName>
</protein>
<dbReference type="AlphaFoldDB" id="A0A5N6U1M9"/>
<dbReference type="OrthoDB" id="4506787at2759"/>
<evidence type="ECO:0000313" key="2">
    <source>
        <dbReference type="EMBL" id="KAE8152496.1"/>
    </source>
</evidence>
<name>A0A5N6U1M9_ASPAV</name>
<evidence type="ECO:0000313" key="3">
    <source>
        <dbReference type="Proteomes" id="UP000325780"/>
    </source>
</evidence>
<feature type="compositionally biased region" description="Basic and acidic residues" evidence="1">
    <location>
        <begin position="150"/>
        <end position="162"/>
    </location>
</feature>
<feature type="compositionally biased region" description="Basic and acidic residues" evidence="1">
    <location>
        <begin position="110"/>
        <end position="125"/>
    </location>
</feature>
<organism evidence="2 3">
    <name type="scientific">Aspergillus avenaceus</name>
    <dbReference type="NCBI Taxonomy" id="36643"/>
    <lineage>
        <taxon>Eukaryota</taxon>
        <taxon>Fungi</taxon>
        <taxon>Dikarya</taxon>
        <taxon>Ascomycota</taxon>
        <taxon>Pezizomycotina</taxon>
        <taxon>Eurotiomycetes</taxon>
        <taxon>Eurotiomycetidae</taxon>
        <taxon>Eurotiales</taxon>
        <taxon>Aspergillaceae</taxon>
        <taxon>Aspergillus</taxon>
        <taxon>Aspergillus subgen. Circumdati</taxon>
    </lineage>
</organism>
<evidence type="ECO:0000256" key="1">
    <source>
        <dbReference type="SAM" id="MobiDB-lite"/>
    </source>
</evidence>
<feature type="compositionally biased region" description="Basic and acidic residues" evidence="1">
    <location>
        <begin position="228"/>
        <end position="242"/>
    </location>
</feature>
<feature type="compositionally biased region" description="Low complexity" evidence="1">
    <location>
        <begin position="215"/>
        <end position="227"/>
    </location>
</feature>
<feature type="compositionally biased region" description="Basic and acidic residues" evidence="1">
    <location>
        <begin position="89"/>
        <end position="100"/>
    </location>
</feature>
<feature type="compositionally biased region" description="Basic and acidic residues" evidence="1">
    <location>
        <begin position="57"/>
        <end position="72"/>
    </location>
</feature>
<dbReference type="Proteomes" id="UP000325780">
    <property type="component" value="Unassembled WGS sequence"/>
</dbReference>
<sequence length="294" mass="32185">MNLLTKLFSPCLQGRSSKSRSRPQDPETRPPVPPKDGGVPLDTKTRELSKKPSIRIVPRDDDEKGEWKKSEDTVVGGCGGGDFRASFEGVDKKGEEKGEVSDDDITIVTDDEKDKEKDKEKEKESNSPSKQMKVHKSRIIEDIPEETEPDDKTQGSESDNGKSKSVPTWRLSRRKSLIEIINLLQATASAAPKLSGIRVPLSSGSAPSGLRTRGSVASLASSVTVTGEEVKEKESESEKVEMARPPSRALSVDEKKRSVEKKRRRRMGAVGFPGVGVRWSGSNVGRDRALALFC</sequence>
<dbReference type="EMBL" id="ML742052">
    <property type="protein sequence ID" value="KAE8152496.1"/>
    <property type="molecule type" value="Genomic_DNA"/>
</dbReference>
<feature type="region of interest" description="Disordered" evidence="1">
    <location>
        <begin position="1"/>
        <end position="169"/>
    </location>
</feature>
<feature type="region of interest" description="Disordered" evidence="1">
    <location>
        <begin position="203"/>
        <end position="265"/>
    </location>
</feature>
<keyword evidence="3" id="KW-1185">Reference proteome</keyword>
<reference evidence="2 3" key="1">
    <citation type="submission" date="2019-04" db="EMBL/GenBank/DDBJ databases">
        <title>Friends and foes A comparative genomics study of 23 Aspergillus species from section Flavi.</title>
        <authorList>
            <consortium name="DOE Joint Genome Institute"/>
            <person name="Kjaerbolling I."/>
            <person name="Vesth T."/>
            <person name="Frisvad J.C."/>
            <person name="Nybo J.L."/>
            <person name="Theobald S."/>
            <person name="Kildgaard S."/>
            <person name="Isbrandt T."/>
            <person name="Kuo A."/>
            <person name="Sato A."/>
            <person name="Lyhne E.K."/>
            <person name="Kogle M.E."/>
            <person name="Wiebenga A."/>
            <person name="Kun R.S."/>
            <person name="Lubbers R.J."/>
            <person name="Makela M.R."/>
            <person name="Barry K."/>
            <person name="Chovatia M."/>
            <person name="Clum A."/>
            <person name="Daum C."/>
            <person name="Haridas S."/>
            <person name="He G."/>
            <person name="LaButti K."/>
            <person name="Lipzen A."/>
            <person name="Mondo S."/>
            <person name="Riley R."/>
            <person name="Salamov A."/>
            <person name="Simmons B.A."/>
            <person name="Magnuson J.K."/>
            <person name="Henrissat B."/>
            <person name="Mortensen U.H."/>
            <person name="Larsen T.O."/>
            <person name="Devries R.P."/>
            <person name="Grigoriev I.V."/>
            <person name="Machida M."/>
            <person name="Baker S.E."/>
            <person name="Andersen M.R."/>
        </authorList>
    </citation>
    <scope>NUCLEOTIDE SEQUENCE [LARGE SCALE GENOMIC DNA]</scope>
    <source>
        <strain evidence="2 3">IBT 18842</strain>
    </source>
</reference>